<keyword evidence="9 12" id="KW-1133">Transmembrane helix</keyword>
<reference evidence="14 15" key="1">
    <citation type="submission" date="2019-03" db="EMBL/GenBank/DDBJ databases">
        <title>This is whole genome sequence of Paenibacillus sp MS74 strain.</title>
        <authorList>
            <person name="Trinh H.N."/>
        </authorList>
    </citation>
    <scope>NUCLEOTIDE SEQUENCE [LARGE SCALE GENOMIC DNA]</scope>
    <source>
        <strain evidence="14 15">MS74</strain>
    </source>
</reference>
<dbReference type="GO" id="GO:0022857">
    <property type="term" value="F:transmembrane transporter activity"/>
    <property type="evidence" value="ECO:0007669"/>
    <property type="project" value="InterPro"/>
</dbReference>
<dbReference type="GO" id="GO:0005886">
    <property type="term" value="C:plasma membrane"/>
    <property type="evidence" value="ECO:0007669"/>
    <property type="project" value="UniProtKB-SubCell"/>
</dbReference>
<keyword evidence="4" id="KW-0444">Lipid biosynthesis</keyword>
<comment type="similarity">
    <text evidence="2">Belongs to the EamA transporter family.</text>
</comment>
<keyword evidence="10" id="KW-0443">Lipid metabolism</keyword>
<evidence type="ECO:0000256" key="2">
    <source>
        <dbReference type="ARBA" id="ARBA00007362"/>
    </source>
</evidence>
<protein>
    <submittedName>
        <fullName evidence="14">EamA/RhaT family transporter</fullName>
    </submittedName>
</protein>
<gene>
    <name evidence="14" type="ORF">E1757_17620</name>
</gene>
<evidence type="ECO:0000313" key="14">
    <source>
        <dbReference type="EMBL" id="TDF96215.1"/>
    </source>
</evidence>
<keyword evidence="5" id="KW-0997">Cell inner membrane</keyword>
<keyword evidence="7 12" id="KW-0812">Transmembrane</keyword>
<dbReference type="Proteomes" id="UP000295636">
    <property type="component" value="Unassembled WGS sequence"/>
</dbReference>
<proteinExistence type="inferred from homology"/>
<evidence type="ECO:0000256" key="7">
    <source>
        <dbReference type="ARBA" id="ARBA00022692"/>
    </source>
</evidence>
<dbReference type="GO" id="GO:0009103">
    <property type="term" value="P:lipopolysaccharide biosynthetic process"/>
    <property type="evidence" value="ECO:0007669"/>
    <property type="project" value="UniProtKB-KW"/>
</dbReference>
<dbReference type="InterPro" id="IPR037185">
    <property type="entry name" value="EmrE-like"/>
</dbReference>
<feature type="domain" description="EamA" evidence="13">
    <location>
        <begin position="17"/>
        <end position="110"/>
    </location>
</feature>
<feature type="transmembrane region" description="Helical" evidence="12">
    <location>
        <begin position="15"/>
        <end position="34"/>
    </location>
</feature>
<keyword evidence="3" id="KW-1003">Cell membrane</keyword>
<evidence type="ECO:0000256" key="9">
    <source>
        <dbReference type="ARBA" id="ARBA00022989"/>
    </source>
</evidence>
<keyword evidence="11 12" id="KW-0472">Membrane</keyword>
<sequence length="115" mass="12808">MQNIINSIVKNKKGILLIILSSLLISLGQLFWKLSHGELLFWLVIGFILYGIGALLMIFAFKFGKFSVLHPMISTSYIFAMIFGSLLLHEDINLLKYLGVAFVLLGVIFIGGSDD</sequence>
<evidence type="ECO:0000256" key="6">
    <source>
        <dbReference type="ARBA" id="ARBA00022556"/>
    </source>
</evidence>
<name>A0A4R5KMQ6_9BACL</name>
<dbReference type="RefSeq" id="WP_133230432.1">
    <property type="nucleotide sequence ID" value="NZ_SMRT01000008.1"/>
</dbReference>
<keyword evidence="6" id="KW-0441">Lipid A biosynthesis</keyword>
<evidence type="ECO:0000256" key="3">
    <source>
        <dbReference type="ARBA" id="ARBA00022475"/>
    </source>
</evidence>
<dbReference type="PANTHER" id="PTHR30561">
    <property type="entry name" value="SMR FAMILY PROTON-DEPENDENT DRUG EFFLUX TRANSPORTER SUGE"/>
    <property type="match status" value="1"/>
</dbReference>
<organism evidence="14 15">
    <name type="scientific">Paenibacillus piri</name>
    <dbReference type="NCBI Taxonomy" id="2547395"/>
    <lineage>
        <taxon>Bacteria</taxon>
        <taxon>Bacillati</taxon>
        <taxon>Bacillota</taxon>
        <taxon>Bacilli</taxon>
        <taxon>Bacillales</taxon>
        <taxon>Paenibacillaceae</taxon>
        <taxon>Paenibacillus</taxon>
    </lineage>
</organism>
<evidence type="ECO:0000256" key="12">
    <source>
        <dbReference type="SAM" id="Phobius"/>
    </source>
</evidence>
<dbReference type="Gene3D" id="1.10.3730.20">
    <property type="match status" value="1"/>
</dbReference>
<comment type="caution">
    <text evidence="14">The sequence shown here is derived from an EMBL/GenBank/DDBJ whole genome shotgun (WGS) entry which is preliminary data.</text>
</comment>
<evidence type="ECO:0000256" key="10">
    <source>
        <dbReference type="ARBA" id="ARBA00023098"/>
    </source>
</evidence>
<evidence type="ECO:0000313" key="15">
    <source>
        <dbReference type="Proteomes" id="UP000295636"/>
    </source>
</evidence>
<dbReference type="AlphaFoldDB" id="A0A4R5KMQ6"/>
<feature type="transmembrane region" description="Helical" evidence="12">
    <location>
        <begin position="94"/>
        <end position="112"/>
    </location>
</feature>
<dbReference type="EMBL" id="SMRT01000008">
    <property type="protein sequence ID" value="TDF96215.1"/>
    <property type="molecule type" value="Genomic_DNA"/>
</dbReference>
<accession>A0A4R5KMQ6</accession>
<evidence type="ECO:0000256" key="4">
    <source>
        <dbReference type="ARBA" id="ARBA00022516"/>
    </source>
</evidence>
<evidence type="ECO:0000256" key="8">
    <source>
        <dbReference type="ARBA" id="ARBA00022985"/>
    </source>
</evidence>
<dbReference type="InterPro" id="IPR000620">
    <property type="entry name" value="EamA_dom"/>
</dbReference>
<dbReference type="SUPFAM" id="SSF103481">
    <property type="entry name" value="Multidrug resistance efflux transporter EmrE"/>
    <property type="match status" value="1"/>
</dbReference>
<keyword evidence="8" id="KW-0448">Lipopolysaccharide biosynthesis</keyword>
<dbReference type="OrthoDB" id="3732386at2"/>
<evidence type="ECO:0000259" key="13">
    <source>
        <dbReference type="Pfam" id="PF00892"/>
    </source>
</evidence>
<dbReference type="InterPro" id="IPR000390">
    <property type="entry name" value="Small_drug/metabolite_transptr"/>
</dbReference>
<evidence type="ECO:0000256" key="11">
    <source>
        <dbReference type="ARBA" id="ARBA00023136"/>
    </source>
</evidence>
<dbReference type="PANTHER" id="PTHR30561:SF9">
    <property type="entry name" value="4-AMINO-4-DEOXY-L-ARABINOSE-PHOSPHOUNDECAPRENOL FLIPPASE SUBUNIT ARNF-RELATED"/>
    <property type="match status" value="1"/>
</dbReference>
<evidence type="ECO:0000256" key="1">
    <source>
        <dbReference type="ARBA" id="ARBA00004651"/>
    </source>
</evidence>
<keyword evidence="15" id="KW-1185">Reference proteome</keyword>
<dbReference type="Pfam" id="PF00892">
    <property type="entry name" value="EamA"/>
    <property type="match status" value="1"/>
</dbReference>
<evidence type="ECO:0000256" key="5">
    <source>
        <dbReference type="ARBA" id="ARBA00022519"/>
    </source>
</evidence>
<feature type="transmembrane region" description="Helical" evidence="12">
    <location>
        <begin position="40"/>
        <end position="61"/>
    </location>
</feature>
<comment type="subcellular location">
    <subcellularLocation>
        <location evidence="1">Cell membrane</location>
        <topology evidence="1">Multi-pass membrane protein</topology>
    </subcellularLocation>
</comment>
<feature type="transmembrane region" description="Helical" evidence="12">
    <location>
        <begin position="68"/>
        <end position="88"/>
    </location>
</feature>